<keyword evidence="3" id="KW-1185">Reference proteome</keyword>
<keyword evidence="1" id="KW-0812">Transmembrane</keyword>
<proteinExistence type="predicted"/>
<evidence type="ECO:0000313" key="3">
    <source>
        <dbReference type="Proteomes" id="UP000784128"/>
    </source>
</evidence>
<evidence type="ECO:0000256" key="1">
    <source>
        <dbReference type="SAM" id="Phobius"/>
    </source>
</evidence>
<dbReference type="EMBL" id="JAHDYS010000002">
    <property type="protein sequence ID" value="MBT1070590.1"/>
    <property type="molecule type" value="Genomic_DNA"/>
</dbReference>
<feature type="transmembrane region" description="Helical" evidence="1">
    <location>
        <begin position="32"/>
        <end position="50"/>
    </location>
</feature>
<reference evidence="2 3" key="1">
    <citation type="submission" date="2021-05" db="EMBL/GenBank/DDBJ databases">
        <title>The draft genome of Geobacter chapellei DSM 13688.</title>
        <authorList>
            <person name="Xu Z."/>
            <person name="Masuda Y."/>
            <person name="Itoh H."/>
            <person name="Senoo K."/>
        </authorList>
    </citation>
    <scope>NUCLEOTIDE SEQUENCE [LARGE SCALE GENOMIC DNA]</scope>
    <source>
        <strain evidence="2 3">DSM 13688</strain>
    </source>
</reference>
<comment type="caution">
    <text evidence="2">The sequence shown here is derived from an EMBL/GenBank/DDBJ whole genome shotgun (WGS) entry which is preliminary data.</text>
</comment>
<keyword evidence="1" id="KW-1133">Transmembrane helix</keyword>
<organism evidence="2 3">
    <name type="scientific">Pelotalea chapellei</name>
    <dbReference type="NCBI Taxonomy" id="44671"/>
    <lineage>
        <taxon>Bacteria</taxon>
        <taxon>Pseudomonadati</taxon>
        <taxon>Thermodesulfobacteriota</taxon>
        <taxon>Desulfuromonadia</taxon>
        <taxon>Geobacterales</taxon>
        <taxon>Geobacteraceae</taxon>
        <taxon>Pelotalea</taxon>
    </lineage>
</organism>
<name>A0ABS5U4J4_9BACT</name>
<evidence type="ECO:0000313" key="2">
    <source>
        <dbReference type="EMBL" id="MBT1070590.1"/>
    </source>
</evidence>
<dbReference type="RefSeq" id="WP_214296310.1">
    <property type="nucleotide sequence ID" value="NZ_JAHDYS010000002.1"/>
</dbReference>
<keyword evidence="1" id="KW-0472">Membrane</keyword>
<protein>
    <submittedName>
        <fullName evidence="2">Uncharacterized protein</fullName>
    </submittedName>
</protein>
<gene>
    <name evidence="2" type="ORF">KJB30_02215</name>
</gene>
<sequence>MKKLLTWGATGLITTAILDPLIYAMLDQPIPWLRDLLMFAGGVLCLYFLIKFRHEW</sequence>
<dbReference type="Proteomes" id="UP000784128">
    <property type="component" value="Unassembled WGS sequence"/>
</dbReference>
<accession>A0ABS5U4J4</accession>
<feature type="transmembrane region" description="Helical" evidence="1">
    <location>
        <begin position="7"/>
        <end position="26"/>
    </location>
</feature>